<sequence length="180" mass="20935">MSQFAKATFAGGCFWCMVKPFDHYDGVISVIAGYTGGHVENPTYQQVCKGDTGHTEAVEITFDPDKISYKALLDIFWQQIDPTDDQGQFADRGDSYRPAIFYHDKTQQEQALESKIQLQQSKRFIHPIKVSIEPAVQFYPAEQYHQDYYQKQPDHYQRYHQLSGRAGFIERHWDDKNNKS</sequence>
<feature type="domain" description="Peptide methionine sulphoxide reductase MsrA" evidence="5">
    <location>
        <begin position="6"/>
        <end position="157"/>
    </location>
</feature>
<comment type="similarity">
    <text evidence="4">Belongs to the MsrA Met sulfoxide reductase family.</text>
</comment>
<evidence type="ECO:0000259" key="5">
    <source>
        <dbReference type="Pfam" id="PF01625"/>
    </source>
</evidence>
<dbReference type="EC" id="1.8.4.11" evidence="4"/>
<dbReference type="InterPro" id="IPR002569">
    <property type="entry name" value="Met_Sox_Rdtase_MsrA_dom"/>
</dbReference>
<comment type="catalytic activity">
    <reaction evidence="3 4">
        <text>[thioredoxin]-disulfide + L-methionine + H2O = L-methionine (S)-S-oxide + [thioredoxin]-dithiol</text>
        <dbReference type="Rhea" id="RHEA:19993"/>
        <dbReference type="Rhea" id="RHEA-COMP:10698"/>
        <dbReference type="Rhea" id="RHEA-COMP:10700"/>
        <dbReference type="ChEBI" id="CHEBI:15377"/>
        <dbReference type="ChEBI" id="CHEBI:29950"/>
        <dbReference type="ChEBI" id="CHEBI:50058"/>
        <dbReference type="ChEBI" id="CHEBI:57844"/>
        <dbReference type="ChEBI" id="CHEBI:58772"/>
        <dbReference type="EC" id="1.8.4.11"/>
    </reaction>
</comment>
<keyword evidence="7" id="KW-1185">Reference proteome</keyword>
<accession>A0ABP9N1X4</accession>
<dbReference type="RefSeq" id="WP_345489146.1">
    <property type="nucleotide sequence ID" value="NZ_BAABHY010000001.1"/>
</dbReference>
<evidence type="ECO:0000256" key="3">
    <source>
        <dbReference type="ARBA" id="ARBA00048782"/>
    </source>
</evidence>
<evidence type="ECO:0000313" key="6">
    <source>
        <dbReference type="EMBL" id="GAA5107358.1"/>
    </source>
</evidence>
<evidence type="ECO:0000313" key="7">
    <source>
        <dbReference type="Proteomes" id="UP001500171"/>
    </source>
</evidence>
<dbReference type="Gene3D" id="3.30.1060.10">
    <property type="entry name" value="Peptide methionine sulphoxide reductase MsrA"/>
    <property type="match status" value="1"/>
</dbReference>
<proteinExistence type="inferred from homology"/>
<dbReference type="HAMAP" id="MF_01401">
    <property type="entry name" value="MsrA"/>
    <property type="match status" value="1"/>
</dbReference>
<dbReference type="Pfam" id="PF01625">
    <property type="entry name" value="PMSR"/>
    <property type="match status" value="1"/>
</dbReference>
<evidence type="ECO:0000256" key="1">
    <source>
        <dbReference type="ARBA" id="ARBA00023002"/>
    </source>
</evidence>
<organism evidence="6 7">
    <name type="scientific">Orbus sasakiae</name>
    <dbReference type="NCBI Taxonomy" id="1078475"/>
    <lineage>
        <taxon>Bacteria</taxon>
        <taxon>Pseudomonadati</taxon>
        <taxon>Pseudomonadota</taxon>
        <taxon>Gammaproteobacteria</taxon>
        <taxon>Orbales</taxon>
        <taxon>Orbaceae</taxon>
        <taxon>Orbus</taxon>
    </lineage>
</organism>
<evidence type="ECO:0000256" key="4">
    <source>
        <dbReference type="HAMAP-Rule" id="MF_01401"/>
    </source>
</evidence>
<feature type="active site" evidence="4">
    <location>
        <position position="13"/>
    </location>
</feature>
<name>A0ABP9N1X4_9GAMM</name>
<gene>
    <name evidence="4" type="primary">msrA</name>
    <name evidence="6" type="ORF">GCM10023211_08440</name>
</gene>
<dbReference type="EMBL" id="BAABHY010000001">
    <property type="protein sequence ID" value="GAA5107358.1"/>
    <property type="molecule type" value="Genomic_DNA"/>
</dbReference>
<comment type="caution">
    <text evidence="6">The sequence shown here is derived from an EMBL/GenBank/DDBJ whole genome shotgun (WGS) entry which is preliminary data.</text>
</comment>
<dbReference type="InterPro" id="IPR036509">
    <property type="entry name" value="Met_Sox_Rdtase_MsrA_sf"/>
</dbReference>
<protein>
    <recommendedName>
        <fullName evidence="4">Peptide methionine sulfoxide reductase MsrA</fullName>
        <shortName evidence="4">Protein-methionine-S-oxide reductase</shortName>
        <ecNumber evidence="4">1.8.4.11</ecNumber>
    </recommendedName>
    <alternativeName>
        <fullName evidence="4">Peptide-methionine (S)-S-oxide reductase</fullName>
        <shortName evidence="4">Peptide Met(O) reductase</shortName>
    </alternativeName>
</protein>
<comment type="function">
    <text evidence="4">Has an important function as a repair enzyme for proteins that have been inactivated by oxidation. Catalyzes the reversible oxidation-reduction of methionine sulfoxide in proteins to methionine.</text>
</comment>
<dbReference type="SUPFAM" id="SSF55068">
    <property type="entry name" value="Peptide methionine sulfoxide reductase"/>
    <property type="match status" value="1"/>
</dbReference>
<dbReference type="PANTHER" id="PTHR43774:SF1">
    <property type="entry name" value="PEPTIDE METHIONINE SULFOXIDE REDUCTASE MSRA 2"/>
    <property type="match status" value="1"/>
</dbReference>
<dbReference type="PANTHER" id="PTHR43774">
    <property type="entry name" value="PEPTIDE METHIONINE SULFOXIDE REDUCTASE"/>
    <property type="match status" value="1"/>
</dbReference>
<dbReference type="Proteomes" id="UP001500171">
    <property type="component" value="Unassembled WGS sequence"/>
</dbReference>
<evidence type="ECO:0000256" key="2">
    <source>
        <dbReference type="ARBA" id="ARBA00047806"/>
    </source>
</evidence>
<comment type="catalytic activity">
    <reaction evidence="2 4">
        <text>L-methionyl-[protein] + [thioredoxin]-disulfide + H2O = L-methionyl-(S)-S-oxide-[protein] + [thioredoxin]-dithiol</text>
        <dbReference type="Rhea" id="RHEA:14217"/>
        <dbReference type="Rhea" id="RHEA-COMP:10698"/>
        <dbReference type="Rhea" id="RHEA-COMP:10700"/>
        <dbReference type="Rhea" id="RHEA-COMP:12313"/>
        <dbReference type="Rhea" id="RHEA-COMP:12315"/>
        <dbReference type="ChEBI" id="CHEBI:15377"/>
        <dbReference type="ChEBI" id="CHEBI:16044"/>
        <dbReference type="ChEBI" id="CHEBI:29950"/>
        <dbReference type="ChEBI" id="CHEBI:44120"/>
        <dbReference type="ChEBI" id="CHEBI:50058"/>
        <dbReference type="EC" id="1.8.4.11"/>
    </reaction>
</comment>
<reference evidence="7" key="1">
    <citation type="journal article" date="2019" name="Int. J. Syst. Evol. Microbiol.">
        <title>The Global Catalogue of Microorganisms (GCM) 10K type strain sequencing project: providing services to taxonomists for standard genome sequencing and annotation.</title>
        <authorList>
            <consortium name="The Broad Institute Genomics Platform"/>
            <consortium name="The Broad Institute Genome Sequencing Center for Infectious Disease"/>
            <person name="Wu L."/>
            <person name="Ma J."/>
        </authorList>
    </citation>
    <scope>NUCLEOTIDE SEQUENCE [LARGE SCALE GENOMIC DNA]</scope>
    <source>
        <strain evidence="7">JCM 18050</strain>
    </source>
</reference>
<dbReference type="NCBIfam" id="TIGR00401">
    <property type="entry name" value="msrA"/>
    <property type="match status" value="1"/>
</dbReference>
<keyword evidence="1 4" id="KW-0560">Oxidoreductase</keyword>